<dbReference type="EMBL" id="OIVN01006148">
    <property type="protein sequence ID" value="SPD26229.1"/>
    <property type="molecule type" value="Genomic_DNA"/>
</dbReference>
<keyword evidence="2" id="KW-1015">Disulfide bond</keyword>
<dbReference type="NCBIfam" id="TIGR01614">
    <property type="entry name" value="PME_inhib"/>
    <property type="match status" value="1"/>
</dbReference>
<accession>A0A2N9IQ10</accession>
<keyword evidence="1 4" id="KW-0732">Signal</keyword>
<dbReference type="CDD" id="cd15796">
    <property type="entry name" value="CIF_like"/>
    <property type="match status" value="1"/>
</dbReference>
<evidence type="ECO:0000256" key="4">
    <source>
        <dbReference type="SAM" id="SignalP"/>
    </source>
</evidence>
<dbReference type="AlphaFoldDB" id="A0A2N9IQ10"/>
<comment type="similarity">
    <text evidence="3">Belongs to the PMEI family.</text>
</comment>
<protein>
    <recommendedName>
        <fullName evidence="5">Pectinesterase inhibitor domain-containing protein</fullName>
    </recommendedName>
</protein>
<dbReference type="Pfam" id="PF04043">
    <property type="entry name" value="PMEI"/>
    <property type="match status" value="1"/>
</dbReference>
<dbReference type="InterPro" id="IPR035513">
    <property type="entry name" value="Invertase/methylesterase_inhib"/>
</dbReference>
<sequence>MRTFLLIVLVHVVVLGTIFLPSIQCAQTNDENLIQQTCNQTPIYDLCISYIKADPRSTNADVAGLGLIMVDVLNDKATQTLNRVKGLLQGSPNPQVKQALSTCAGNYNAIIEGDVPQAIEALTKGDPKFAEQGANDAAIEANSCEEGFSGNSPLTVENKLVHDVSTVAAAIARLLL</sequence>
<gene>
    <name evidence="6" type="ORF">FSB_LOCUS54111</name>
</gene>
<evidence type="ECO:0000256" key="2">
    <source>
        <dbReference type="ARBA" id="ARBA00023157"/>
    </source>
</evidence>
<feature type="signal peptide" evidence="4">
    <location>
        <begin position="1"/>
        <end position="25"/>
    </location>
</feature>
<dbReference type="SMART" id="SM00856">
    <property type="entry name" value="PMEI"/>
    <property type="match status" value="1"/>
</dbReference>
<dbReference type="PANTHER" id="PTHR36710:SF13">
    <property type="entry name" value="PUTATIVE-RELATED"/>
    <property type="match status" value="1"/>
</dbReference>
<organism evidence="6">
    <name type="scientific">Fagus sylvatica</name>
    <name type="common">Beechnut</name>
    <dbReference type="NCBI Taxonomy" id="28930"/>
    <lineage>
        <taxon>Eukaryota</taxon>
        <taxon>Viridiplantae</taxon>
        <taxon>Streptophyta</taxon>
        <taxon>Embryophyta</taxon>
        <taxon>Tracheophyta</taxon>
        <taxon>Spermatophyta</taxon>
        <taxon>Magnoliopsida</taxon>
        <taxon>eudicotyledons</taxon>
        <taxon>Gunneridae</taxon>
        <taxon>Pentapetalae</taxon>
        <taxon>rosids</taxon>
        <taxon>fabids</taxon>
        <taxon>Fagales</taxon>
        <taxon>Fagaceae</taxon>
        <taxon>Fagus</taxon>
    </lineage>
</organism>
<dbReference type="InterPro" id="IPR052421">
    <property type="entry name" value="PCW_Enzyme_Inhibitor"/>
</dbReference>
<dbReference type="PANTHER" id="PTHR36710">
    <property type="entry name" value="PECTINESTERASE INHIBITOR-LIKE"/>
    <property type="match status" value="1"/>
</dbReference>
<dbReference type="InterPro" id="IPR034087">
    <property type="entry name" value="C/VIF1"/>
</dbReference>
<dbReference type="FunFam" id="1.20.140.40:FF:000009">
    <property type="entry name" value="Invertase/pectin methylesterase inhibitor family protein"/>
    <property type="match status" value="1"/>
</dbReference>
<name>A0A2N9IQ10_FAGSY</name>
<feature type="chain" id="PRO_5014737859" description="Pectinesterase inhibitor domain-containing protein" evidence="4">
    <location>
        <begin position="26"/>
        <end position="176"/>
    </location>
</feature>
<reference evidence="6" key="1">
    <citation type="submission" date="2018-02" db="EMBL/GenBank/DDBJ databases">
        <authorList>
            <person name="Cohen D.B."/>
            <person name="Kent A.D."/>
        </authorList>
    </citation>
    <scope>NUCLEOTIDE SEQUENCE</scope>
</reference>
<evidence type="ECO:0000313" key="6">
    <source>
        <dbReference type="EMBL" id="SPD26229.1"/>
    </source>
</evidence>
<evidence type="ECO:0000256" key="1">
    <source>
        <dbReference type="ARBA" id="ARBA00022729"/>
    </source>
</evidence>
<evidence type="ECO:0000259" key="5">
    <source>
        <dbReference type="SMART" id="SM00856"/>
    </source>
</evidence>
<evidence type="ECO:0000256" key="3">
    <source>
        <dbReference type="ARBA" id="ARBA00038471"/>
    </source>
</evidence>
<proteinExistence type="inferred from homology"/>
<feature type="domain" description="Pectinesterase inhibitor" evidence="5">
    <location>
        <begin position="29"/>
        <end position="171"/>
    </location>
</feature>
<dbReference type="InterPro" id="IPR006501">
    <property type="entry name" value="Pectinesterase_inhib_dom"/>
</dbReference>
<dbReference type="Gene3D" id="1.20.140.40">
    <property type="entry name" value="Invertase/pectin methylesterase inhibitor family protein"/>
    <property type="match status" value="1"/>
</dbReference>
<dbReference type="GO" id="GO:0004857">
    <property type="term" value="F:enzyme inhibitor activity"/>
    <property type="evidence" value="ECO:0007669"/>
    <property type="project" value="InterPro"/>
</dbReference>
<dbReference type="SUPFAM" id="SSF101148">
    <property type="entry name" value="Plant invertase/pectin methylesterase inhibitor"/>
    <property type="match status" value="1"/>
</dbReference>